<dbReference type="Gene3D" id="1.10.10.10">
    <property type="entry name" value="Winged helix-like DNA-binding domain superfamily/Winged helix DNA-binding domain"/>
    <property type="match status" value="1"/>
</dbReference>
<comment type="similarity">
    <text evidence="1">Belongs to the LysR transcriptional regulatory family.</text>
</comment>
<dbReference type="EMBL" id="BAAAEN010000019">
    <property type="protein sequence ID" value="GAA0520117.1"/>
    <property type="molecule type" value="Genomic_DNA"/>
</dbReference>
<dbReference type="Gene3D" id="3.40.190.290">
    <property type="match status" value="1"/>
</dbReference>
<evidence type="ECO:0000256" key="3">
    <source>
        <dbReference type="ARBA" id="ARBA00023125"/>
    </source>
</evidence>
<evidence type="ECO:0000313" key="7">
    <source>
        <dbReference type="Proteomes" id="UP001501706"/>
    </source>
</evidence>
<dbReference type="InterPro" id="IPR036390">
    <property type="entry name" value="WH_DNA-bd_sf"/>
</dbReference>
<accession>A0ABN1CIZ3</accession>
<keyword evidence="4" id="KW-0804">Transcription</keyword>
<keyword evidence="3" id="KW-0238">DNA-binding</keyword>
<feature type="domain" description="HTH lysR-type" evidence="5">
    <location>
        <begin position="1"/>
        <end position="58"/>
    </location>
</feature>
<evidence type="ECO:0000256" key="4">
    <source>
        <dbReference type="ARBA" id="ARBA00023163"/>
    </source>
</evidence>
<dbReference type="Pfam" id="PF00126">
    <property type="entry name" value="HTH_1"/>
    <property type="match status" value="1"/>
</dbReference>
<evidence type="ECO:0000259" key="5">
    <source>
        <dbReference type="PROSITE" id="PS50931"/>
    </source>
</evidence>
<dbReference type="PROSITE" id="PS50931">
    <property type="entry name" value="HTH_LYSR"/>
    <property type="match status" value="1"/>
</dbReference>
<comment type="caution">
    <text evidence="6">The sequence shown here is derived from an EMBL/GenBank/DDBJ whole genome shotgun (WGS) entry which is preliminary data.</text>
</comment>
<dbReference type="PANTHER" id="PTHR30419">
    <property type="entry name" value="HTH-TYPE TRANSCRIPTIONAL REGULATOR YBHD"/>
    <property type="match status" value="1"/>
</dbReference>
<name>A0ABN1CIZ3_9BURK</name>
<organism evidence="6 7">
    <name type="scientific">Pigmentiphaga daeguensis</name>
    <dbReference type="NCBI Taxonomy" id="414049"/>
    <lineage>
        <taxon>Bacteria</taxon>
        <taxon>Pseudomonadati</taxon>
        <taxon>Pseudomonadota</taxon>
        <taxon>Betaproteobacteria</taxon>
        <taxon>Burkholderiales</taxon>
        <taxon>Alcaligenaceae</taxon>
        <taxon>Pigmentiphaga</taxon>
    </lineage>
</organism>
<dbReference type="SUPFAM" id="SSF46785">
    <property type="entry name" value="Winged helix' DNA-binding domain"/>
    <property type="match status" value="1"/>
</dbReference>
<keyword evidence="2" id="KW-0805">Transcription regulation</keyword>
<dbReference type="PANTHER" id="PTHR30419:SF8">
    <property type="entry name" value="NITROGEN ASSIMILATION TRANSCRIPTIONAL ACTIVATOR-RELATED"/>
    <property type="match status" value="1"/>
</dbReference>
<sequence>MELKQLRALQAIADTGSFGEAAAQLGLTQSALSHQVRHLEAELDETLLIRARPKVYPSPAGLAVLASAQKIRAEIMALEARFERSKTGPVTGTLRIAATTLSIVYVLGDLCEAFIEKYPGIELIFTATESAEAAVRRVQVGTADVAFGPLAEGSSQMVRVALGSTEHAFIVRSGHPLAKRGTVSLDQLREFPFVLFQQGSGTRAITDELFLPDGGYPSVLTESNDAQFIKRIVSISSGVALMPVYALADEVASRRLSLLRCAGRPILVDIGIVHKKNVLMNSIELFKSLCLDLRGPSPISITIENARSLPFARR</sequence>
<keyword evidence="7" id="KW-1185">Reference proteome</keyword>
<evidence type="ECO:0000256" key="1">
    <source>
        <dbReference type="ARBA" id="ARBA00009437"/>
    </source>
</evidence>
<dbReference type="InterPro" id="IPR050950">
    <property type="entry name" value="HTH-type_LysR_regulators"/>
</dbReference>
<dbReference type="PRINTS" id="PR00039">
    <property type="entry name" value="HTHLYSR"/>
</dbReference>
<dbReference type="Pfam" id="PF03466">
    <property type="entry name" value="LysR_substrate"/>
    <property type="match status" value="1"/>
</dbReference>
<dbReference type="InterPro" id="IPR005119">
    <property type="entry name" value="LysR_subst-bd"/>
</dbReference>
<dbReference type="InterPro" id="IPR036388">
    <property type="entry name" value="WH-like_DNA-bd_sf"/>
</dbReference>
<reference evidence="6 7" key="1">
    <citation type="journal article" date="2019" name="Int. J. Syst. Evol. Microbiol.">
        <title>The Global Catalogue of Microorganisms (GCM) 10K type strain sequencing project: providing services to taxonomists for standard genome sequencing and annotation.</title>
        <authorList>
            <consortium name="The Broad Institute Genomics Platform"/>
            <consortium name="The Broad Institute Genome Sequencing Center for Infectious Disease"/>
            <person name="Wu L."/>
            <person name="Ma J."/>
        </authorList>
    </citation>
    <scope>NUCLEOTIDE SEQUENCE [LARGE SCALE GENOMIC DNA]</scope>
    <source>
        <strain evidence="6 7">JCM 14330</strain>
    </source>
</reference>
<evidence type="ECO:0000313" key="6">
    <source>
        <dbReference type="EMBL" id="GAA0520117.1"/>
    </source>
</evidence>
<dbReference type="SUPFAM" id="SSF53850">
    <property type="entry name" value="Periplasmic binding protein-like II"/>
    <property type="match status" value="1"/>
</dbReference>
<dbReference type="Proteomes" id="UP001501706">
    <property type="component" value="Unassembled WGS sequence"/>
</dbReference>
<gene>
    <name evidence="6" type="ORF">GCM10009097_42050</name>
</gene>
<proteinExistence type="inferred from homology"/>
<protein>
    <submittedName>
        <fullName evidence="6">LysR family transcriptional regulator</fullName>
    </submittedName>
</protein>
<dbReference type="InterPro" id="IPR000847">
    <property type="entry name" value="LysR_HTH_N"/>
</dbReference>
<dbReference type="CDD" id="cd05466">
    <property type="entry name" value="PBP2_LTTR_substrate"/>
    <property type="match status" value="1"/>
</dbReference>
<evidence type="ECO:0000256" key="2">
    <source>
        <dbReference type="ARBA" id="ARBA00023015"/>
    </source>
</evidence>
<dbReference type="RefSeq" id="WP_343928146.1">
    <property type="nucleotide sequence ID" value="NZ_BAAAEN010000019.1"/>
</dbReference>